<feature type="region of interest" description="Disordered" evidence="1">
    <location>
        <begin position="1"/>
        <end position="24"/>
    </location>
</feature>
<accession>A0AAV5IJ77</accession>
<feature type="compositionally biased region" description="Basic residues" evidence="1">
    <location>
        <begin position="8"/>
        <end position="17"/>
    </location>
</feature>
<protein>
    <submittedName>
        <fullName evidence="2">Uncharacterized protein</fullName>
    </submittedName>
</protein>
<evidence type="ECO:0000256" key="1">
    <source>
        <dbReference type="SAM" id="MobiDB-lite"/>
    </source>
</evidence>
<dbReference type="Proteomes" id="UP001054252">
    <property type="component" value="Unassembled WGS sequence"/>
</dbReference>
<keyword evidence="3" id="KW-1185">Reference proteome</keyword>
<name>A0AAV5IJ77_9ROSI</name>
<proteinExistence type="predicted"/>
<evidence type="ECO:0000313" key="2">
    <source>
        <dbReference type="EMBL" id="GKU98404.1"/>
    </source>
</evidence>
<organism evidence="2 3">
    <name type="scientific">Rubroshorea leprosula</name>
    <dbReference type="NCBI Taxonomy" id="152421"/>
    <lineage>
        <taxon>Eukaryota</taxon>
        <taxon>Viridiplantae</taxon>
        <taxon>Streptophyta</taxon>
        <taxon>Embryophyta</taxon>
        <taxon>Tracheophyta</taxon>
        <taxon>Spermatophyta</taxon>
        <taxon>Magnoliopsida</taxon>
        <taxon>eudicotyledons</taxon>
        <taxon>Gunneridae</taxon>
        <taxon>Pentapetalae</taxon>
        <taxon>rosids</taxon>
        <taxon>malvids</taxon>
        <taxon>Malvales</taxon>
        <taxon>Dipterocarpaceae</taxon>
        <taxon>Rubroshorea</taxon>
    </lineage>
</organism>
<dbReference type="EMBL" id="BPVZ01000012">
    <property type="protein sequence ID" value="GKU98404.1"/>
    <property type="molecule type" value="Genomic_DNA"/>
</dbReference>
<reference evidence="2 3" key="1">
    <citation type="journal article" date="2021" name="Commun. Biol.">
        <title>The genome of Shorea leprosula (Dipterocarpaceae) highlights the ecological relevance of drought in aseasonal tropical rainforests.</title>
        <authorList>
            <person name="Ng K.K.S."/>
            <person name="Kobayashi M.J."/>
            <person name="Fawcett J.A."/>
            <person name="Hatakeyama M."/>
            <person name="Paape T."/>
            <person name="Ng C.H."/>
            <person name="Ang C.C."/>
            <person name="Tnah L.H."/>
            <person name="Lee C.T."/>
            <person name="Nishiyama T."/>
            <person name="Sese J."/>
            <person name="O'Brien M.J."/>
            <person name="Copetti D."/>
            <person name="Mohd Noor M.I."/>
            <person name="Ong R.C."/>
            <person name="Putra M."/>
            <person name="Sireger I.Z."/>
            <person name="Indrioko S."/>
            <person name="Kosugi Y."/>
            <person name="Izuno A."/>
            <person name="Isagi Y."/>
            <person name="Lee S.L."/>
            <person name="Shimizu K.K."/>
        </authorList>
    </citation>
    <scope>NUCLEOTIDE SEQUENCE [LARGE SCALE GENOMIC DNA]</scope>
    <source>
        <strain evidence="2">214</strain>
    </source>
</reference>
<evidence type="ECO:0000313" key="3">
    <source>
        <dbReference type="Proteomes" id="UP001054252"/>
    </source>
</evidence>
<sequence>MASEIQLARRKKSKSKRKRDELRERERIEPVEVELWIGLINFRIHHPKSDTKEVRKVRSREQ</sequence>
<dbReference type="AlphaFoldDB" id="A0AAV5IJ77"/>
<gene>
    <name evidence="2" type="ORF">SLEP1_g11413</name>
</gene>
<comment type="caution">
    <text evidence="2">The sequence shown here is derived from an EMBL/GenBank/DDBJ whole genome shotgun (WGS) entry which is preliminary data.</text>
</comment>